<sequence>MRSSTRKLLSLNAIKMSILILLLIFILNFNQMVTARTLHHSNKQTLAANEKKVVAVPDKAPPQNSGPNPCTYLPVTDPKHCGH</sequence>
<keyword evidence="3" id="KW-1185">Reference proteome</keyword>
<protein>
    <submittedName>
        <fullName evidence="2">Uncharacterized protein</fullName>
    </submittedName>
</protein>
<proteinExistence type="predicted"/>
<reference evidence="2 3" key="1">
    <citation type="journal article" date="2014" name="PLoS ONE">
        <title>Global Analysis of Gene Expression Profiles in Physic Nut (Jatropha curcas L.) Seedlings Exposed to Salt Stress.</title>
        <authorList>
            <person name="Zhang L."/>
            <person name="Zhang C."/>
            <person name="Wu P."/>
            <person name="Chen Y."/>
            <person name="Li M."/>
            <person name="Jiang H."/>
            <person name="Wu G."/>
        </authorList>
    </citation>
    <scope>NUCLEOTIDE SEQUENCE [LARGE SCALE GENOMIC DNA]</scope>
    <source>
        <strain evidence="3">cv. GZQX0401</strain>
        <tissue evidence="2">Young leaves</tissue>
    </source>
</reference>
<evidence type="ECO:0000256" key="1">
    <source>
        <dbReference type="SAM" id="MobiDB-lite"/>
    </source>
</evidence>
<dbReference type="Proteomes" id="UP000027138">
    <property type="component" value="Unassembled WGS sequence"/>
</dbReference>
<dbReference type="EMBL" id="KK915662">
    <property type="protein sequence ID" value="KDP21340.1"/>
    <property type="molecule type" value="Genomic_DNA"/>
</dbReference>
<organism evidence="2 3">
    <name type="scientific">Jatropha curcas</name>
    <name type="common">Barbados nut</name>
    <dbReference type="NCBI Taxonomy" id="180498"/>
    <lineage>
        <taxon>Eukaryota</taxon>
        <taxon>Viridiplantae</taxon>
        <taxon>Streptophyta</taxon>
        <taxon>Embryophyta</taxon>
        <taxon>Tracheophyta</taxon>
        <taxon>Spermatophyta</taxon>
        <taxon>Magnoliopsida</taxon>
        <taxon>eudicotyledons</taxon>
        <taxon>Gunneridae</taxon>
        <taxon>Pentapetalae</taxon>
        <taxon>rosids</taxon>
        <taxon>fabids</taxon>
        <taxon>Malpighiales</taxon>
        <taxon>Euphorbiaceae</taxon>
        <taxon>Crotonoideae</taxon>
        <taxon>Jatropheae</taxon>
        <taxon>Jatropha</taxon>
    </lineage>
</organism>
<dbReference type="AlphaFoldDB" id="A0A067JMV3"/>
<gene>
    <name evidence="2" type="ORF">JCGZ_21811</name>
</gene>
<evidence type="ECO:0000313" key="3">
    <source>
        <dbReference type="Proteomes" id="UP000027138"/>
    </source>
</evidence>
<name>A0A067JMV3_JATCU</name>
<evidence type="ECO:0000313" key="2">
    <source>
        <dbReference type="EMBL" id="KDP21340.1"/>
    </source>
</evidence>
<accession>A0A067JMV3</accession>
<feature type="region of interest" description="Disordered" evidence="1">
    <location>
        <begin position="58"/>
        <end position="83"/>
    </location>
</feature>